<evidence type="ECO:0000256" key="4">
    <source>
        <dbReference type="RuleBase" id="RU366034"/>
    </source>
</evidence>
<evidence type="ECO:0000313" key="6">
    <source>
        <dbReference type="Proteomes" id="UP001628179"/>
    </source>
</evidence>
<comment type="similarity">
    <text evidence="2 4">Belongs to the terpene synthase family.</text>
</comment>
<protein>
    <recommendedName>
        <fullName evidence="4">Terpene synthase</fullName>
        <ecNumber evidence="4">4.2.3.-</ecNumber>
    </recommendedName>
</protein>
<keyword evidence="3 4" id="KW-0460">Magnesium</keyword>
<sequence>MPRHEAEGDICIHIPDTLAHWPWPRDINPHYEECKAVSDAWIQSFNVFTPRAQAAFNRCEFGLLASLGYPKLGKEGCRITCDLMNLFFVFDEKSDNSDEHETRYQADCIMDALRNPHKPRPESEWVGGLIAQQFWQNAIKTATPACQRRFIRYFERYTDAVVRQSSDRDQGHVRDIKSYFSLRRETIGTLPSFALIELHFNIPDHVMEHPTIQRLTDLCTDMISIGNDLYSFNVEQARGDEGHNLVTVVMNELGLSVQEAYDWIGRYHDRVANEFLALYKNLPSFPEENEAVNWEIREYVYGLGNWVRTNERWSFEGGRYFGSDGLRIMKERMIVLLPKKRDQQSCQRGSKEVWM</sequence>
<dbReference type="PANTHER" id="PTHR35201:SF4">
    <property type="entry name" value="BETA-PINACENE SYNTHASE-RELATED"/>
    <property type="match status" value="1"/>
</dbReference>
<comment type="cofactor">
    <cofactor evidence="1 4">
        <name>Mg(2+)</name>
        <dbReference type="ChEBI" id="CHEBI:18420"/>
    </cofactor>
</comment>
<gene>
    <name evidence="5" type="primary">AGR7</name>
    <name evidence="5" type="ORF">MFIFM68171_01389</name>
</gene>
<dbReference type="EMBL" id="BAAFSV010000001">
    <property type="protein sequence ID" value="GAB1311179.1"/>
    <property type="molecule type" value="Genomic_DNA"/>
</dbReference>
<dbReference type="InterPro" id="IPR008949">
    <property type="entry name" value="Isoprenoid_synthase_dom_sf"/>
</dbReference>
<proteinExistence type="inferred from homology"/>
<dbReference type="InterPro" id="IPR034686">
    <property type="entry name" value="Terpene_cyclase-like_2"/>
</dbReference>
<dbReference type="SFLD" id="SFLDS00005">
    <property type="entry name" value="Isoprenoid_Synthase_Type_I"/>
    <property type="match status" value="1"/>
</dbReference>
<comment type="caution">
    <text evidence="5">The sequence shown here is derived from an EMBL/GenBank/DDBJ whole genome shotgun (WGS) entry which is preliminary data.</text>
</comment>
<dbReference type="SFLD" id="SFLDG01020">
    <property type="entry name" value="Terpene_Cyclase_Like_2"/>
    <property type="match status" value="1"/>
</dbReference>
<dbReference type="Gene3D" id="1.10.600.10">
    <property type="entry name" value="Farnesyl Diphosphate Synthase"/>
    <property type="match status" value="1"/>
</dbReference>
<dbReference type="Pfam" id="PF19086">
    <property type="entry name" value="Terpene_syn_C_2"/>
    <property type="match status" value="1"/>
</dbReference>
<dbReference type="EC" id="4.2.3.-" evidence="4"/>
<dbReference type="GeneID" id="98172134"/>
<name>A0ABQ0G099_9PEZI</name>
<evidence type="ECO:0000256" key="1">
    <source>
        <dbReference type="ARBA" id="ARBA00001946"/>
    </source>
</evidence>
<keyword evidence="4" id="KW-0479">Metal-binding</keyword>
<organism evidence="5 6">
    <name type="scientific">Madurella fahalii</name>
    <dbReference type="NCBI Taxonomy" id="1157608"/>
    <lineage>
        <taxon>Eukaryota</taxon>
        <taxon>Fungi</taxon>
        <taxon>Dikarya</taxon>
        <taxon>Ascomycota</taxon>
        <taxon>Pezizomycotina</taxon>
        <taxon>Sordariomycetes</taxon>
        <taxon>Sordariomycetidae</taxon>
        <taxon>Sordariales</taxon>
        <taxon>Sordariales incertae sedis</taxon>
        <taxon>Madurella</taxon>
    </lineage>
</organism>
<dbReference type="Proteomes" id="UP001628179">
    <property type="component" value="Unassembled WGS sequence"/>
</dbReference>
<dbReference type="PANTHER" id="PTHR35201">
    <property type="entry name" value="TERPENE SYNTHASE"/>
    <property type="match status" value="1"/>
</dbReference>
<reference evidence="5 6" key="1">
    <citation type="submission" date="2024-09" db="EMBL/GenBank/DDBJ databases">
        <title>Itraconazole resistance in Madurella fahalii resulting from another homologue of gene encoding cytochrome P450 14-alpha sterol demethylase (CYP51).</title>
        <authorList>
            <person name="Yoshioka I."/>
            <person name="Fahal A.H."/>
            <person name="Kaneko S."/>
            <person name="Yaguchi T."/>
        </authorList>
    </citation>
    <scope>NUCLEOTIDE SEQUENCE [LARGE SCALE GENOMIC DNA]</scope>
    <source>
        <strain evidence="5 6">IFM 68171</strain>
    </source>
</reference>
<dbReference type="RefSeq" id="XP_070912912.1">
    <property type="nucleotide sequence ID" value="XM_071056811.1"/>
</dbReference>
<accession>A0ABQ0G099</accession>
<keyword evidence="6" id="KW-1185">Reference proteome</keyword>
<dbReference type="SUPFAM" id="SSF48576">
    <property type="entry name" value="Terpenoid synthases"/>
    <property type="match status" value="1"/>
</dbReference>
<evidence type="ECO:0000256" key="3">
    <source>
        <dbReference type="ARBA" id="ARBA00022842"/>
    </source>
</evidence>
<evidence type="ECO:0000256" key="2">
    <source>
        <dbReference type="ARBA" id="ARBA00006333"/>
    </source>
</evidence>
<keyword evidence="4" id="KW-0456">Lyase</keyword>
<evidence type="ECO:0000313" key="5">
    <source>
        <dbReference type="EMBL" id="GAB1311179.1"/>
    </source>
</evidence>